<evidence type="ECO:0000313" key="2">
    <source>
        <dbReference type="EMBL" id="GFO22410.1"/>
    </source>
</evidence>
<gene>
    <name evidence="2" type="ORF">PoB_004891500</name>
</gene>
<organism evidence="2 3">
    <name type="scientific">Plakobranchus ocellatus</name>
    <dbReference type="NCBI Taxonomy" id="259542"/>
    <lineage>
        <taxon>Eukaryota</taxon>
        <taxon>Metazoa</taxon>
        <taxon>Spiralia</taxon>
        <taxon>Lophotrochozoa</taxon>
        <taxon>Mollusca</taxon>
        <taxon>Gastropoda</taxon>
        <taxon>Heterobranchia</taxon>
        <taxon>Euthyneura</taxon>
        <taxon>Panpulmonata</taxon>
        <taxon>Sacoglossa</taxon>
        <taxon>Placobranchoidea</taxon>
        <taxon>Plakobranchidae</taxon>
        <taxon>Plakobranchus</taxon>
    </lineage>
</organism>
<dbReference type="AlphaFoldDB" id="A0AAV4BTF2"/>
<evidence type="ECO:0000313" key="3">
    <source>
        <dbReference type="Proteomes" id="UP000735302"/>
    </source>
</evidence>
<feature type="region of interest" description="Disordered" evidence="1">
    <location>
        <begin position="89"/>
        <end position="108"/>
    </location>
</feature>
<accession>A0AAV4BTF2</accession>
<dbReference type="EMBL" id="BLXT01005381">
    <property type="protein sequence ID" value="GFO22410.1"/>
    <property type="molecule type" value="Genomic_DNA"/>
</dbReference>
<comment type="caution">
    <text evidence="2">The sequence shown here is derived from an EMBL/GenBank/DDBJ whole genome shotgun (WGS) entry which is preliminary data.</text>
</comment>
<dbReference type="Proteomes" id="UP000735302">
    <property type="component" value="Unassembled WGS sequence"/>
</dbReference>
<reference evidence="2 3" key="1">
    <citation type="journal article" date="2021" name="Elife">
        <title>Chloroplast acquisition without the gene transfer in kleptoplastic sea slugs, Plakobranchus ocellatus.</title>
        <authorList>
            <person name="Maeda T."/>
            <person name="Takahashi S."/>
            <person name="Yoshida T."/>
            <person name="Shimamura S."/>
            <person name="Takaki Y."/>
            <person name="Nagai Y."/>
            <person name="Toyoda A."/>
            <person name="Suzuki Y."/>
            <person name="Arimoto A."/>
            <person name="Ishii H."/>
            <person name="Satoh N."/>
            <person name="Nishiyama T."/>
            <person name="Hasebe M."/>
            <person name="Maruyama T."/>
            <person name="Minagawa J."/>
            <person name="Obokata J."/>
            <person name="Shigenobu S."/>
        </authorList>
    </citation>
    <scope>NUCLEOTIDE SEQUENCE [LARGE SCALE GENOMIC DNA]</scope>
</reference>
<proteinExistence type="predicted"/>
<keyword evidence="3" id="KW-1185">Reference proteome</keyword>
<name>A0AAV4BTF2_9GAST</name>
<protein>
    <submittedName>
        <fullName evidence="2">Uncharacterized protein</fullName>
    </submittedName>
</protein>
<evidence type="ECO:0000256" key="1">
    <source>
        <dbReference type="SAM" id="MobiDB-lite"/>
    </source>
</evidence>
<sequence>MMMISKVLYIASLQQGDLKLSDPPSGQGAGGGARTLDRMVSAYLRANSLAPVGYIKRYFRPEGVSGVGGTVDSEPALKSVGTLLSRVRAPPTAPRLDGGPESLRSPCC</sequence>